<gene>
    <name evidence="1" type="ORF">BZG36_05495</name>
</gene>
<comment type="caution">
    <text evidence="1">The sequence shown here is derived from an EMBL/GenBank/DDBJ whole genome shotgun (WGS) entry which is preliminary data.</text>
</comment>
<dbReference type="EMBL" id="MVBO01000213">
    <property type="protein sequence ID" value="OZJ01944.1"/>
    <property type="molecule type" value="Genomic_DNA"/>
</dbReference>
<dbReference type="OrthoDB" id="5920460at2759"/>
<proteinExistence type="predicted"/>
<keyword evidence="2" id="KW-1185">Reference proteome</keyword>
<reference evidence="1 2" key="1">
    <citation type="journal article" date="2017" name="Mycologia">
        <title>Bifiguratus adelaidae, gen. et sp. nov., a new member of Mucoromycotina in endophytic and soil-dwelling habitats.</title>
        <authorList>
            <person name="Torres-Cruz T.J."/>
            <person name="Billingsley Tobias T.L."/>
            <person name="Almatruk M."/>
            <person name="Hesse C."/>
            <person name="Kuske C.R."/>
            <person name="Desiro A."/>
            <person name="Benucci G.M."/>
            <person name="Bonito G."/>
            <person name="Stajich J.E."/>
            <person name="Dunlap C."/>
            <person name="Arnold A.E."/>
            <person name="Porras-Alfaro A."/>
        </authorList>
    </citation>
    <scope>NUCLEOTIDE SEQUENCE [LARGE SCALE GENOMIC DNA]</scope>
    <source>
        <strain evidence="1 2">AZ0501</strain>
    </source>
</reference>
<dbReference type="AlphaFoldDB" id="A0A261XUM5"/>
<protein>
    <recommendedName>
        <fullName evidence="3">Reverse transcriptase</fullName>
    </recommendedName>
</protein>
<sequence>MALGCNMPFDPYVTARWQELIAEYDIEIFYKPGKQNGVADFQPARGEAERHVNTYDVVSFDFNEQIRVALRDDRPFGDQWRLLKEGEKDQEGLPVQTNRIMIPANKGLERGILLEHHATPFSGYLRQDKLLASIRRLFR</sequence>
<organism evidence="1 2">
    <name type="scientific">Bifiguratus adelaidae</name>
    <dbReference type="NCBI Taxonomy" id="1938954"/>
    <lineage>
        <taxon>Eukaryota</taxon>
        <taxon>Fungi</taxon>
        <taxon>Fungi incertae sedis</taxon>
        <taxon>Mucoromycota</taxon>
        <taxon>Mucoromycotina</taxon>
        <taxon>Endogonomycetes</taxon>
        <taxon>Endogonales</taxon>
        <taxon>Endogonales incertae sedis</taxon>
        <taxon>Bifiguratus</taxon>
    </lineage>
</organism>
<evidence type="ECO:0000313" key="1">
    <source>
        <dbReference type="EMBL" id="OZJ01944.1"/>
    </source>
</evidence>
<evidence type="ECO:0008006" key="3">
    <source>
        <dbReference type="Google" id="ProtNLM"/>
    </source>
</evidence>
<name>A0A261XUM5_9FUNG</name>
<accession>A0A261XUM5</accession>
<dbReference type="Proteomes" id="UP000242875">
    <property type="component" value="Unassembled WGS sequence"/>
</dbReference>
<evidence type="ECO:0000313" key="2">
    <source>
        <dbReference type="Proteomes" id="UP000242875"/>
    </source>
</evidence>